<dbReference type="PANTHER" id="PTHR10003">
    <property type="entry name" value="SUPEROXIDE DISMUTASE CU-ZN -RELATED"/>
    <property type="match status" value="1"/>
</dbReference>
<keyword evidence="6 7" id="KW-0186">Copper</keyword>
<dbReference type="InterPro" id="IPR018152">
    <property type="entry name" value="SOD_Cu/Zn_BS"/>
</dbReference>
<keyword evidence="5 7" id="KW-0560">Oxidoreductase</keyword>
<evidence type="ECO:0000256" key="1">
    <source>
        <dbReference type="ARBA" id="ARBA00010457"/>
    </source>
</evidence>
<dbReference type="SUPFAM" id="SSF49329">
    <property type="entry name" value="Cu,Zn superoxide dismutase-like"/>
    <property type="match status" value="1"/>
</dbReference>
<dbReference type="EC" id="1.15.1.1" evidence="7"/>
<dbReference type="Proteomes" id="UP001497525">
    <property type="component" value="Unassembled WGS sequence"/>
</dbReference>
<dbReference type="PROSITE" id="PS00087">
    <property type="entry name" value="SOD_CU_ZN_1"/>
    <property type="match status" value="1"/>
</dbReference>
<sequence>MAARAVCIMSGSSGVKGTVWFTQDNPDSEVKMSIEFTGVPPGKHGFHVHEFGDLTNGCISAGAHFNPENMTHGGPDDKIRHVGDLGNLTADKDGVIKHQFSDHMISLSGKNSIIGRSMVIHEDEDDLGRTSHEQSKITGNAGARLACGIIGAAKA</sequence>
<dbReference type="InterPro" id="IPR036423">
    <property type="entry name" value="SOD-like_Cu/Zn_dom_sf"/>
</dbReference>
<dbReference type="CDD" id="cd00305">
    <property type="entry name" value="Cu-Zn_Superoxide_Dismutase"/>
    <property type="match status" value="1"/>
</dbReference>
<evidence type="ECO:0000313" key="9">
    <source>
        <dbReference type="EMBL" id="CAL5132379.1"/>
    </source>
</evidence>
<proteinExistence type="inferred from homology"/>
<comment type="cofactor">
    <cofactor evidence="7">
        <name>Cu cation</name>
        <dbReference type="ChEBI" id="CHEBI:23378"/>
    </cofactor>
    <text evidence="7">Binds 1 copper ion per subunit.</text>
</comment>
<dbReference type="Gene3D" id="2.60.40.200">
    <property type="entry name" value="Superoxide dismutase, copper/zinc binding domain"/>
    <property type="match status" value="1"/>
</dbReference>
<gene>
    <name evidence="9" type="ORF">CDAUBV1_LOCUS5212</name>
</gene>
<evidence type="ECO:0000259" key="8">
    <source>
        <dbReference type="Pfam" id="PF00080"/>
    </source>
</evidence>
<comment type="function">
    <text evidence="7">Destroys radicals which are normally produced within the cells and which are toxic to biological systems.</text>
</comment>
<dbReference type="InterPro" id="IPR001424">
    <property type="entry name" value="SOD_Cu_Zn_dom"/>
</dbReference>
<accession>A0AAV2T8G0</accession>
<evidence type="ECO:0000256" key="7">
    <source>
        <dbReference type="RuleBase" id="RU000393"/>
    </source>
</evidence>
<dbReference type="Pfam" id="PF00080">
    <property type="entry name" value="Sod_Cu"/>
    <property type="match status" value="1"/>
</dbReference>
<evidence type="ECO:0000256" key="5">
    <source>
        <dbReference type="ARBA" id="ARBA00023002"/>
    </source>
</evidence>
<dbReference type="GO" id="GO:0004784">
    <property type="term" value="F:superoxide dismutase activity"/>
    <property type="evidence" value="ECO:0007669"/>
    <property type="project" value="UniProtKB-EC"/>
</dbReference>
<comment type="catalytic activity">
    <reaction evidence="7">
        <text>2 superoxide + 2 H(+) = H2O2 + O2</text>
        <dbReference type="Rhea" id="RHEA:20696"/>
        <dbReference type="ChEBI" id="CHEBI:15378"/>
        <dbReference type="ChEBI" id="CHEBI:15379"/>
        <dbReference type="ChEBI" id="CHEBI:16240"/>
        <dbReference type="ChEBI" id="CHEBI:18421"/>
        <dbReference type="EC" id="1.15.1.1"/>
    </reaction>
</comment>
<evidence type="ECO:0000256" key="6">
    <source>
        <dbReference type="ARBA" id="ARBA00023008"/>
    </source>
</evidence>
<comment type="caution">
    <text evidence="9">The sequence shown here is derived from an EMBL/GenBank/DDBJ whole genome shotgun (WGS) entry which is preliminary data.</text>
</comment>
<evidence type="ECO:0000256" key="3">
    <source>
        <dbReference type="ARBA" id="ARBA00022833"/>
    </source>
</evidence>
<comment type="cofactor">
    <cofactor evidence="7">
        <name>Zn(2+)</name>
        <dbReference type="ChEBI" id="CHEBI:29105"/>
    </cofactor>
    <text evidence="7">Binds 1 zinc ion per subunit.</text>
</comment>
<evidence type="ECO:0000313" key="10">
    <source>
        <dbReference type="Proteomes" id="UP001497525"/>
    </source>
</evidence>
<keyword evidence="3 7" id="KW-0862">Zinc</keyword>
<reference evidence="9" key="1">
    <citation type="submission" date="2024-06" db="EMBL/GenBank/DDBJ databases">
        <authorList>
            <person name="Liu X."/>
            <person name="Lenzi L."/>
            <person name="Haldenby T S."/>
            <person name="Uol C."/>
        </authorList>
    </citation>
    <scope>NUCLEOTIDE SEQUENCE</scope>
</reference>
<keyword evidence="2 7" id="KW-0479">Metal-binding</keyword>
<dbReference type="PRINTS" id="PR00068">
    <property type="entry name" value="CUZNDISMTASE"/>
</dbReference>
<dbReference type="AlphaFoldDB" id="A0AAV2T8G0"/>
<keyword evidence="4" id="KW-0049">Antioxidant</keyword>
<dbReference type="PROSITE" id="PS00332">
    <property type="entry name" value="SOD_CU_ZN_2"/>
    <property type="match status" value="1"/>
</dbReference>
<dbReference type="EMBL" id="CAXLJL010000123">
    <property type="protein sequence ID" value="CAL5132379.1"/>
    <property type="molecule type" value="Genomic_DNA"/>
</dbReference>
<evidence type="ECO:0000256" key="4">
    <source>
        <dbReference type="ARBA" id="ARBA00022862"/>
    </source>
</evidence>
<dbReference type="InterPro" id="IPR024134">
    <property type="entry name" value="SOD_Cu/Zn_/chaperone"/>
</dbReference>
<evidence type="ECO:0000256" key="2">
    <source>
        <dbReference type="ARBA" id="ARBA00022723"/>
    </source>
</evidence>
<dbReference type="GO" id="GO:0005507">
    <property type="term" value="F:copper ion binding"/>
    <property type="evidence" value="ECO:0007669"/>
    <property type="project" value="InterPro"/>
</dbReference>
<feature type="domain" description="Superoxide dismutase copper/zinc binding" evidence="8">
    <location>
        <begin position="15"/>
        <end position="150"/>
    </location>
</feature>
<dbReference type="FunFam" id="2.60.40.200:FF:000001">
    <property type="entry name" value="Superoxide dismutase [Cu-Zn]"/>
    <property type="match status" value="1"/>
</dbReference>
<organism evidence="9 10">
    <name type="scientific">Calicophoron daubneyi</name>
    <name type="common">Rumen fluke</name>
    <name type="synonym">Paramphistomum daubneyi</name>
    <dbReference type="NCBI Taxonomy" id="300641"/>
    <lineage>
        <taxon>Eukaryota</taxon>
        <taxon>Metazoa</taxon>
        <taxon>Spiralia</taxon>
        <taxon>Lophotrochozoa</taxon>
        <taxon>Platyhelminthes</taxon>
        <taxon>Trematoda</taxon>
        <taxon>Digenea</taxon>
        <taxon>Plagiorchiida</taxon>
        <taxon>Pronocephalata</taxon>
        <taxon>Paramphistomoidea</taxon>
        <taxon>Paramphistomidae</taxon>
        <taxon>Calicophoron</taxon>
    </lineage>
</organism>
<name>A0AAV2T8G0_CALDB</name>
<protein>
    <recommendedName>
        <fullName evidence="7">Superoxide dismutase [Cu-Zn]</fullName>
        <ecNumber evidence="7">1.15.1.1</ecNumber>
    </recommendedName>
</protein>
<comment type="similarity">
    <text evidence="1 7">Belongs to the Cu-Zn superoxide dismutase family.</text>
</comment>